<dbReference type="PANTHER" id="PTHR23416">
    <property type="entry name" value="SIALIC ACID SYNTHASE-RELATED"/>
    <property type="match status" value="1"/>
</dbReference>
<feature type="domain" description="FHA" evidence="5">
    <location>
        <begin position="116"/>
        <end position="172"/>
    </location>
</feature>
<keyword evidence="2 6" id="KW-0808">Transferase</keyword>
<dbReference type="PROSITE" id="PS00101">
    <property type="entry name" value="HEXAPEP_TRANSFERASES"/>
    <property type="match status" value="1"/>
</dbReference>
<dbReference type="InterPro" id="IPR001451">
    <property type="entry name" value="Hexapep"/>
</dbReference>
<dbReference type="PROSITE" id="PS50006">
    <property type="entry name" value="FHA_DOMAIN"/>
    <property type="match status" value="1"/>
</dbReference>
<gene>
    <name evidence="6" type="ORF">GK108_28820</name>
</gene>
<dbReference type="CDD" id="cd04647">
    <property type="entry name" value="LbH_MAT_like"/>
    <property type="match status" value="1"/>
</dbReference>
<dbReference type="EMBL" id="JAAFZH010000021">
    <property type="protein sequence ID" value="NDU98918.1"/>
    <property type="molecule type" value="Genomic_DNA"/>
</dbReference>
<dbReference type="PANTHER" id="PTHR23416:SF23">
    <property type="entry name" value="ACETYLTRANSFERASE C18B11.09C-RELATED"/>
    <property type="match status" value="1"/>
</dbReference>
<evidence type="ECO:0000256" key="4">
    <source>
        <dbReference type="ARBA" id="ARBA00023315"/>
    </source>
</evidence>
<evidence type="ECO:0000259" key="5">
    <source>
        <dbReference type="PROSITE" id="PS50006"/>
    </source>
</evidence>
<proteinExistence type="inferred from homology"/>
<dbReference type="RefSeq" id="WP_163955048.1">
    <property type="nucleotide sequence ID" value="NZ_JAAFZH010000021.1"/>
</dbReference>
<dbReference type="InterPro" id="IPR051159">
    <property type="entry name" value="Hexapeptide_acetyltransf"/>
</dbReference>
<dbReference type="AlphaFoldDB" id="A0A6L9LJK6"/>
<evidence type="ECO:0000313" key="7">
    <source>
        <dbReference type="Proteomes" id="UP000474175"/>
    </source>
</evidence>
<dbReference type="Proteomes" id="UP000474175">
    <property type="component" value="Unassembled WGS sequence"/>
</dbReference>
<comment type="similarity">
    <text evidence="1">Belongs to the transferase hexapeptide repeat family.</text>
</comment>
<evidence type="ECO:0000256" key="2">
    <source>
        <dbReference type="ARBA" id="ARBA00022679"/>
    </source>
</evidence>
<dbReference type="Gene3D" id="2.160.10.10">
    <property type="entry name" value="Hexapeptide repeat proteins"/>
    <property type="match status" value="1"/>
</dbReference>
<keyword evidence="3" id="KW-0677">Repeat</keyword>
<dbReference type="InterPro" id="IPR018357">
    <property type="entry name" value="Hexapep_transf_CS"/>
</dbReference>
<comment type="caution">
    <text evidence="6">The sequence shown here is derived from an EMBL/GenBank/DDBJ whole genome shotgun (WGS) entry which is preliminary data.</text>
</comment>
<evidence type="ECO:0000256" key="3">
    <source>
        <dbReference type="ARBA" id="ARBA00022737"/>
    </source>
</evidence>
<keyword evidence="7" id="KW-1185">Reference proteome</keyword>
<name>A0A6L9LJK6_9BACT</name>
<dbReference type="InterPro" id="IPR011004">
    <property type="entry name" value="Trimer_LpxA-like_sf"/>
</dbReference>
<organism evidence="6 7">
    <name type="scientific">Spirosoma terrae</name>
    <dbReference type="NCBI Taxonomy" id="1968276"/>
    <lineage>
        <taxon>Bacteria</taxon>
        <taxon>Pseudomonadati</taxon>
        <taxon>Bacteroidota</taxon>
        <taxon>Cytophagia</taxon>
        <taxon>Cytophagales</taxon>
        <taxon>Cytophagaceae</taxon>
        <taxon>Spirosoma</taxon>
    </lineage>
</organism>
<sequence>MNPLRILYKMWWVYKTNVAPRLHTLLVKLLFAMNGVKYGKNFMSRGIPLLNVSLSGQFLAGDNFKISNGPYYSPTGRNRQCEFIVGEKASLIIGNCVGISSTAITCHHQINIGDYVMLGGNTAIYDTNFHSLNAVDRKHSKADRDNTRKSPVVIEDHVFIGAHSTILKGVTIGHHSIIGACSVVTKDIPPYQVWAGNPAQFIRNINQVYEPVSV</sequence>
<dbReference type="SUPFAM" id="SSF51161">
    <property type="entry name" value="Trimeric LpxA-like enzymes"/>
    <property type="match status" value="1"/>
</dbReference>
<evidence type="ECO:0000313" key="6">
    <source>
        <dbReference type="EMBL" id="NDU98918.1"/>
    </source>
</evidence>
<reference evidence="6 7" key="1">
    <citation type="submission" date="2020-02" db="EMBL/GenBank/DDBJ databases">
        <title>Draft genome sequence of two Spirosoma agri KCTC 52727 and Spirosoma terrae KCTC 52035.</title>
        <authorList>
            <person name="Rojas J."/>
            <person name="Ambika Manirajan B."/>
            <person name="Suarez C."/>
            <person name="Ratering S."/>
            <person name="Schnell S."/>
        </authorList>
    </citation>
    <scope>NUCLEOTIDE SEQUENCE [LARGE SCALE GENOMIC DNA]</scope>
    <source>
        <strain evidence="6 7">KCTC 52035</strain>
    </source>
</reference>
<dbReference type="InterPro" id="IPR000253">
    <property type="entry name" value="FHA_dom"/>
</dbReference>
<keyword evidence="4 6" id="KW-0012">Acyltransferase</keyword>
<accession>A0A6L9LJK6</accession>
<dbReference type="Pfam" id="PF00132">
    <property type="entry name" value="Hexapep"/>
    <property type="match status" value="1"/>
</dbReference>
<protein>
    <submittedName>
        <fullName evidence="6">Acyltransferase</fullName>
    </submittedName>
</protein>
<dbReference type="GO" id="GO:0008374">
    <property type="term" value="F:O-acyltransferase activity"/>
    <property type="evidence" value="ECO:0007669"/>
    <property type="project" value="TreeGrafter"/>
</dbReference>
<evidence type="ECO:0000256" key="1">
    <source>
        <dbReference type="ARBA" id="ARBA00007274"/>
    </source>
</evidence>